<dbReference type="PANTHER" id="PTHR10217:SF435">
    <property type="entry name" value="POTASSIUM VOLTAGE-GATED CHANNEL PROTEIN EAG"/>
    <property type="match status" value="1"/>
</dbReference>
<name>A0AAD5XSS4_9FUNG</name>
<feature type="transmembrane region" description="Helical" evidence="5">
    <location>
        <begin position="226"/>
        <end position="244"/>
    </location>
</feature>
<evidence type="ECO:0000313" key="8">
    <source>
        <dbReference type="Proteomes" id="UP001211065"/>
    </source>
</evidence>
<feature type="transmembrane region" description="Helical" evidence="5">
    <location>
        <begin position="134"/>
        <end position="156"/>
    </location>
</feature>
<feature type="transmembrane region" description="Helical" evidence="5">
    <location>
        <begin position="195"/>
        <end position="214"/>
    </location>
</feature>
<keyword evidence="8" id="KW-1185">Reference proteome</keyword>
<dbReference type="GO" id="GO:0042391">
    <property type="term" value="P:regulation of membrane potential"/>
    <property type="evidence" value="ECO:0007669"/>
    <property type="project" value="TreeGrafter"/>
</dbReference>
<reference evidence="7" key="1">
    <citation type="submission" date="2020-05" db="EMBL/GenBank/DDBJ databases">
        <title>Phylogenomic resolution of chytrid fungi.</title>
        <authorList>
            <person name="Stajich J.E."/>
            <person name="Amses K."/>
            <person name="Simmons R."/>
            <person name="Seto K."/>
            <person name="Myers J."/>
            <person name="Bonds A."/>
            <person name="Quandt C.A."/>
            <person name="Barry K."/>
            <person name="Liu P."/>
            <person name="Grigoriev I."/>
            <person name="Longcore J.E."/>
            <person name="James T.Y."/>
        </authorList>
    </citation>
    <scope>NUCLEOTIDE SEQUENCE</scope>
    <source>
        <strain evidence="7">JEL0476</strain>
    </source>
</reference>
<dbReference type="InterPro" id="IPR050818">
    <property type="entry name" value="KCNH_animal-type"/>
</dbReference>
<gene>
    <name evidence="7" type="ORF">HK099_000334</name>
</gene>
<dbReference type="GO" id="GO:0005886">
    <property type="term" value="C:plasma membrane"/>
    <property type="evidence" value="ECO:0007669"/>
    <property type="project" value="TreeGrafter"/>
</dbReference>
<dbReference type="AlphaFoldDB" id="A0AAD5XSS4"/>
<proteinExistence type="predicted"/>
<dbReference type="SUPFAM" id="SSF51206">
    <property type="entry name" value="cAMP-binding domain-like"/>
    <property type="match status" value="1"/>
</dbReference>
<evidence type="ECO:0000256" key="3">
    <source>
        <dbReference type="ARBA" id="ARBA00022989"/>
    </source>
</evidence>
<evidence type="ECO:0000256" key="4">
    <source>
        <dbReference type="ARBA" id="ARBA00023136"/>
    </source>
</evidence>
<dbReference type="InterPro" id="IPR005821">
    <property type="entry name" value="Ion_trans_dom"/>
</dbReference>
<evidence type="ECO:0000256" key="2">
    <source>
        <dbReference type="ARBA" id="ARBA00022692"/>
    </source>
</evidence>
<dbReference type="Pfam" id="PF00520">
    <property type="entry name" value="Ion_trans"/>
    <property type="match status" value="1"/>
</dbReference>
<keyword evidence="4 5" id="KW-0472">Membrane</keyword>
<dbReference type="GO" id="GO:0005249">
    <property type="term" value="F:voltage-gated potassium channel activity"/>
    <property type="evidence" value="ECO:0007669"/>
    <property type="project" value="TreeGrafter"/>
</dbReference>
<protein>
    <recommendedName>
        <fullName evidence="6">Ion transport domain-containing protein</fullName>
    </recommendedName>
</protein>
<feature type="transmembrane region" description="Helical" evidence="5">
    <location>
        <begin position="51"/>
        <end position="69"/>
    </location>
</feature>
<dbReference type="Gene3D" id="1.10.287.70">
    <property type="match status" value="1"/>
</dbReference>
<accession>A0AAD5XSS4</accession>
<dbReference type="SUPFAM" id="SSF81324">
    <property type="entry name" value="Voltage-gated potassium channels"/>
    <property type="match status" value="1"/>
</dbReference>
<feature type="transmembrane region" description="Helical" evidence="5">
    <location>
        <begin position="89"/>
        <end position="113"/>
    </location>
</feature>
<evidence type="ECO:0000256" key="1">
    <source>
        <dbReference type="ARBA" id="ARBA00004141"/>
    </source>
</evidence>
<dbReference type="Proteomes" id="UP001211065">
    <property type="component" value="Unassembled WGS sequence"/>
</dbReference>
<evidence type="ECO:0000259" key="6">
    <source>
        <dbReference type="Pfam" id="PF00520"/>
    </source>
</evidence>
<organism evidence="7 8">
    <name type="scientific">Clydaea vesicula</name>
    <dbReference type="NCBI Taxonomy" id="447962"/>
    <lineage>
        <taxon>Eukaryota</taxon>
        <taxon>Fungi</taxon>
        <taxon>Fungi incertae sedis</taxon>
        <taxon>Chytridiomycota</taxon>
        <taxon>Chytridiomycota incertae sedis</taxon>
        <taxon>Chytridiomycetes</taxon>
        <taxon>Lobulomycetales</taxon>
        <taxon>Lobulomycetaceae</taxon>
        <taxon>Clydaea</taxon>
    </lineage>
</organism>
<comment type="caution">
    <text evidence="7">The sequence shown here is derived from an EMBL/GenBank/DDBJ whole genome shotgun (WGS) entry which is preliminary data.</text>
</comment>
<dbReference type="Gene3D" id="2.60.120.10">
    <property type="entry name" value="Jelly Rolls"/>
    <property type="match status" value="1"/>
</dbReference>
<feature type="domain" description="Ion transport" evidence="6">
    <location>
        <begin position="86"/>
        <end position="256"/>
    </location>
</feature>
<evidence type="ECO:0000313" key="7">
    <source>
        <dbReference type="EMBL" id="KAJ3207186.1"/>
    </source>
</evidence>
<dbReference type="InterPro" id="IPR014710">
    <property type="entry name" value="RmlC-like_jellyroll"/>
</dbReference>
<comment type="subcellular location">
    <subcellularLocation>
        <location evidence="1">Membrane</location>
        <topology evidence="1">Multi-pass membrane protein</topology>
    </subcellularLocation>
</comment>
<keyword evidence="3 5" id="KW-1133">Transmembrane helix</keyword>
<sequence length="495" mass="57523">MKNPTHGLPSCLVEEKDVETYRVIEDKDTSGWYNLIDPQSPFMRKWDNTTMILLLFTACVAPFEVAIPFRDTKTGMLVNEKGAIIAAYLKSWFFIDFVSIFPFEFIGWLARLLKLLRVLRASRKLQRFRVNSRISYPKIQLYTFMTILVFLIHWLACGFRLASDKNDPIIDRPGWVDRFATYNHVNVTTLTISEVYMLALYWSCSTVTLIGTSYPPLQADNIREWVFVLFANLCSYAIIIYFISNLTDLNVHANKDQREHELKIDKYLGMFYNFNLNPAIKYKVHEYLTDQNNLKAESEYQGLIKALPQQWSGIINLEIFLPFLARIPYLEPFLDKEPGLIIDLCKNIEMVAIPPNSFLFSGGLNGIYLIEKGIVAIDGTVYVRGDIIGKSCLRFKIKKNEGRALTNVVAQYIPKDTLETMLGKHKKMRYYSRRWTAWEILRKYLIAYKRLYLLAAKRGSLMSPPMISKRGNMDDVDFDDIDLAVMEHMEEYGFF</sequence>
<dbReference type="PANTHER" id="PTHR10217">
    <property type="entry name" value="VOLTAGE AND LIGAND GATED POTASSIUM CHANNEL"/>
    <property type="match status" value="1"/>
</dbReference>
<dbReference type="EMBL" id="JADGJW010001073">
    <property type="protein sequence ID" value="KAJ3207186.1"/>
    <property type="molecule type" value="Genomic_DNA"/>
</dbReference>
<keyword evidence="2 5" id="KW-0812">Transmembrane</keyword>
<evidence type="ECO:0000256" key="5">
    <source>
        <dbReference type="SAM" id="Phobius"/>
    </source>
</evidence>
<dbReference type="InterPro" id="IPR018490">
    <property type="entry name" value="cNMP-bd_dom_sf"/>
</dbReference>